<dbReference type="InterPro" id="IPR007110">
    <property type="entry name" value="Ig-like_dom"/>
</dbReference>
<organism evidence="5 6">
    <name type="scientific">Stichopus japonicus</name>
    <name type="common">Sea cucumber</name>
    <dbReference type="NCBI Taxonomy" id="307972"/>
    <lineage>
        <taxon>Eukaryota</taxon>
        <taxon>Metazoa</taxon>
        <taxon>Echinodermata</taxon>
        <taxon>Eleutherozoa</taxon>
        <taxon>Echinozoa</taxon>
        <taxon>Holothuroidea</taxon>
        <taxon>Aspidochirotacea</taxon>
        <taxon>Aspidochirotida</taxon>
        <taxon>Stichopodidae</taxon>
        <taxon>Apostichopus</taxon>
    </lineage>
</organism>
<feature type="compositionally biased region" description="Basic and acidic residues" evidence="1">
    <location>
        <begin position="605"/>
        <end position="622"/>
    </location>
</feature>
<evidence type="ECO:0000313" key="6">
    <source>
        <dbReference type="Proteomes" id="UP000230750"/>
    </source>
</evidence>
<dbReference type="Proteomes" id="UP000230750">
    <property type="component" value="Unassembled WGS sequence"/>
</dbReference>
<reference evidence="5 6" key="1">
    <citation type="journal article" date="2017" name="PLoS Biol.">
        <title>The sea cucumber genome provides insights into morphological evolution and visceral regeneration.</title>
        <authorList>
            <person name="Zhang X."/>
            <person name="Sun L."/>
            <person name="Yuan J."/>
            <person name="Sun Y."/>
            <person name="Gao Y."/>
            <person name="Zhang L."/>
            <person name="Li S."/>
            <person name="Dai H."/>
            <person name="Hamel J.F."/>
            <person name="Liu C."/>
            <person name="Yu Y."/>
            <person name="Liu S."/>
            <person name="Lin W."/>
            <person name="Guo K."/>
            <person name="Jin S."/>
            <person name="Xu P."/>
            <person name="Storey K.B."/>
            <person name="Huan P."/>
            <person name="Zhang T."/>
            <person name="Zhou Y."/>
            <person name="Zhang J."/>
            <person name="Lin C."/>
            <person name="Li X."/>
            <person name="Xing L."/>
            <person name="Huo D."/>
            <person name="Sun M."/>
            <person name="Wang L."/>
            <person name="Mercier A."/>
            <person name="Li F."/>
            <person name="Yang H."/>
            <person name="Xiang J."/>
        </authorList>
    </citation>
    <scope>NUCLEOTIDE SEQUENCE [LARGE SCALE GENOMIC DNA]</scope>
    <source>
        <strain evidence="5">Shaxun</strain>
        <tissue evidence="5">Muscle</tissue>
    </source>
</reference>
<feature type="region of interest" description="Disordered" evidence="1">
    <location>
        <begin position="582"/>
        <end position="622"/>
    </location>
</feature>
<dbReference type="PROSITE" id="PS51257">
    <property type="entry name" value="PROKAR_LIPOPROTEIN"/>
    <property type="match status" value="1"/>
</dbReference>
<evidence type="ECO:0000256" key="3">
    <source>
        <dbReference type="SAM" id="SignalP"/>
    </source>
</evidence>
<dbReference type="PROSITE" id="PS50835">
    <property type="entry name" value="IG_LIKE"/>
    <property type="match status" value="1"/>
</dbReference>
<dbReference type="AlphaFoldDB" id="A0A2G8KZ11"/>
<dbReference type="STRING" id="307972.A0A2G8KZ11"/>
<protein>
    <recommendedName>
        <fullName evidence="4">Ig-like domain-containing protein</fullName>
    </recommendedName>
</protein>
<keyword evidence="2" id="KW-0472">Membrane</keyword>
<dbReference type="InterPro" id="IPR013783">
    <property type="entry name" value="Ig-like_fold"/>
</dbReference>
<dbReference type="Gene3D" id="2.60.40.10">
    <property type="entry name" value="Immunoglobulins"/>
    <property type="match status" value="2"/>
</dbReference>
<feature type="domain" description="Ig-like" evidence="4">
    <location>
        <begin position="226"/>
        <end position="320"/>
    </location>
</feature>
<evidence type="ECO:0000256" key="2">
    <source>
        <dbReference type="SAM" id="Phobius"/>
    </source>
</evidence>
<feature type="chain" id="PRO_5013963620" description="Ig-like domain-containing protein" evidence="3">
    <location>
        <begin position="29"/>
        <end position="622"/>
    </location>
</feature>
<comment type="caution">
    <text evidence="5">The sequence shown here is derived from an EMBL/GenBank/DDBJ whole genome shotgun (WGS) entry which is preliminary data.</text>
</comment>
<gene>
    <name evidence="5" type="ORF">BSL78_09878</name>
</gene>
<proteinExistence type="predicted"/>
<evidence type="ECO:0000313" key="5">
    <source>
        <dbReference type="EMBL" id="PIK53239.1"/>
    </source>
</evidence>
<keyword evidence="6" id="KW-1185">Reference proteome</keyword>
<evidence type="ECO:0000259" key="4">
    <source>
        <dbReference type="PROSITE" id="PS50835"/>
    </source>
</evidence>
<accession>A0A2G8KZ11</accession>
<evidence type="ECO:0000256" key="1">
    <source>
        <dbReference type="SAM" id="MobiDB-lite"/>
    </source>
</evidence>
<feature type="signal peptide" evidence="3">
    <location>
        <begin position="1"/>
        <end position="28"/>
    </location>
</feature>
<feature type="transmembrane region" description="Helical" evidence="2">
    <location>
        <begin position="433"/>
        <end position="456"/>
    </location>
</feature>
<sequence>MSREGFTWPVALQLFLTIILILVLSCRGCQDVERQTFTSFLYDSPVLYCNVNDTNLSAWIFIDEGCNIPHILSHGNTTYSQRYSLSLTRTNYDLQLKASLRDAGMYFCKEDGQLKTSIELHVTVNGVIKVVVNTMARIPCPVQSITNTIWSFTMASDGKLTAIGTGSEIYPLHAAEYSVEVQKKFSSSYTTSYLVFNATADKIGKIMTCQESGISRTNATLEIEVPLIVWLEVNGTKIEKETLEVYSNVYTLIFCNATGKRLPPGGLSWKLNNKNQQNEIEEGNNDNFTWSSFGFKPRDDDRSLSCATNEQTKLRNVEISVKLNVLFPPKCYLDFRNESDDFSWTALCFCIGNPSVMKYELSHNGGAFQLTKELDFSTLVYPANITCRGTNSLSSVTINKYIPKVVSAPTVMPSSTRSSSKDDLSAGDNQTGILVLIIILIILIVSLLCAMVFGSWKYRLRSVSLQNTYFTGDQTNDTMATLSARPRLESPEIPRRIVNINEESYEVVPSNELQTDPYETYQKPFSEESEYNETYFERASTSHQQNEYEVADENNINTIDRRKVVSTVSSTSTFSDEEYFRHGDNSFGGSTLKPQNKDTMSPTKSKKDQLRERKVKESVHWE</sequence>
<keyword evidence="3" id="KW-0732">Signal</keyword>
<feature type="compositionally biased region" description="Polar residues" evidence="1">
    <location>
        <begin position="587"/>
        <end position="603"/>
    </location>
</feature>
<dbReference type="EMBL" id="MRZV01000295">
    <property type="protein sequence ID" value="PIK53239.1"/>
    <property type="molecule type" value="Genomic_DNA"/>
</dbReference>
<keyword evidence="2" id="KW-1133">Transmembrane helix</keyword>
<keyword evidence="2" id="KW-0812">Transmembrane</keyword>
<name>A0A2G8KZ11_STIJA</name>